<keyword evidence="8" id="KW-0067">ATP-binding</keyword>
<dbReference type="GO" id="GO:0004370">
    <property type="term" value="F:glycerol kinase activity"/>
    <property type="evidence" value="ECO:0007669"/>
    <property type="project" value="UniProtKB-EC"/>
</dbReference>
<evidence type="ECO:0000256" key="10">
    <source>
        <dbReference type="ARBA" id="ARBA00052101"/>
    </source>
</evidence>
<dbReference type="PANTHER" id="PTHR10196">
    <property type="entry name" value="SUGAR KINASE"/>
    <property type="match status" value="1"/>
</dbReference>
<evidence type="ECO:0000256" key="4">
    <source>
        <dbReference type="ARBA" id="ARBA00022679"/>
    </source>
</evidence>
<evidence type="ECO:0000256" key="3">
    <source>
        <dbReference type="ARBA" id="ARBA00012099"/>
    </source>
</evidence>
<evidence type="ECO:0000256" key="6">
    <source>
        <dbReference type="ARBA" id="ARBA00022777"/>
    </source>
</evidence>
<evidence type="ECO:0000256" key="1">
    <source>
        <dbReference type="ARBA" id="ARBA00005190"/>
    </source>
</evidence>
<keyword evidence="15" id="KW-1185">Reference proteome</keyword>
<dbReference type="InterPro" id="IPR000577">
    <property type="entry name" value="Carb_kinase_FGGY"/>
</dbReference>
<reference evidence="14 15" key="1">
    <citation type="submission" date="2018-01" db="EMBL/GenBank/DDBJ databases">
        <title>Draft genome sequence of Nonomuraea sp. KC333.</title>
        <authorList>
            <person name="Sahin N."/>
            <person name="Saygin H."/>
            <person name="Ay H."/>
        </authorList>
    </citation>
    <scope>NUCLEOTIDE SEQUENCE [LARGE SCALE GENOMIC DNA]</scope>
    <source>
        <strain evidence="14 15">KC333</strain>
    </source>
</reference>
<dbReference type="InterPro" id="IPR018484">
    <property type="entry name" value="FGGY_N"/>
</dbReference>
<dbReference type="RefSeq" id="WP_111183274.1">
    <property type="nucleotide sequence ID" value="NZ_POUD01000212.1"/>
</dbReference>
<dbReference type="InterPro" id="IPR018485">
    <property type="entry name" value="FGGY_C"/>
</dbReference>
<dbReference type="OrthoDB" id="9805576at2"/>
<evidence type="ECO:0000256" key="11">
    <source>
        <dbReference type="RuleBase" id="RU003733"/>
    </source>
</evidence>
<dbReference type="CDD" id="cd07786">
    <property type="entry name" value="FGGY_EcGK_like"/>
    <property type="match status" value="1"/>
</dbReference>
<evidence type="ECO:0000256" key="5">
    <source>
        <dbReference type="ARBA" id="ARBA00022741"/>
    </source>
</evidence>
<evidence type="ECO:0000256" key="8">
    <source>
        <dbReference type="ARBA" id="ARBA00022840"/>
    </source>
</evidence>
<evidence type="ECO:0000256" key="2">
    <source>
        <dbReference type="ARBA" id="ARBA00009156"/>
    </source>
</evidence>
<evidence type="ECO:0000259" key="13">
    <source>
        <dbReference type="Pfam" id="PF02782"/>
    </source>
</evidence>
<keyword evidence="5" id="KW-0547">Nucleotide-binding</keyword>
<proteinExistence type="inferred from homology"/>
<dbReference type="PROSITE" id="PS00445">
    <property type="entry name" value="FGGY_KINASES_2"/>
    <property type="match status" value="1"/>
</dbReference>
<dbReference type="AlphaFoldDB" id="A0A2W2DLV0"/>
<dbReference type="GO" id="GO:0005829">
    <property type="term" value="C:cytosol"/>
    <property type="evidence" value="ECO:0007669"/>
    <property type="project" value="TreeGrafter"/>
</dbReference>
<sequence length="490" mass="51934">MSVLAIDAGTTGVTAVVVTDNGHIESKGYEEFTQHFPHPGWVEHNPEDIWQATLSACAAALSGAAASPACVGITNQRETAVLWDRRTLAAPRRAVVWQDRRTVEHCVRLREAGYEPRISQLTGLRLDPYFTGTKLSWLAENDPGLWEGVESGNVAIGTVDSYLIARMTAGTRHVTDPSNASRTLLYGLESGAWEPELCELFGVPESALPEIVPNYGPLGRTDPGAFLGLDLPISGVAGDQQAALFGQTCFDVGDVKCTYGTGSFVLTNLGGEIARSESGLLTTVAWQTPSGERTFALEGSIFVTGAAVQWLRDGLGVLGTVAESEALARTVPDTGGVVFVPALTGLGAPHWEPDARGLITGITRGTTRAHLVRATLEAIAYEVRDVVEVMTAGSAPVLKADGGASVNNLLMQLQADQLGAPVERPAIQETTALGAAFLAGLGAGVWGSKAELRQTWHLDRRFEPDEPDDAGYERWRAAVGLTTAAARPLT</sequence>
<comment type="caution">
    <text evidence="14">The sequence shown here is derived from an EMBL/GenBank/DDBJ whole genome shotgun (WGS) entry which is preliminary data.</text>
</comment>
<evidence type="ECO:0000259" key="12">
    <source>
        <dbReference type="Pfam" id="PF00370"/>
    </source>
</evidence>
<dbReference type="SUPFAM" id="SSF53067">
    <property type="entry name" value="Actin-like ATPase domain"/>
    <property type="match status" value="2"/>
</dbReference>
<name>A0A2W2DLV0_9ACTN</name>
<dbReference type="InterPro" id="IPR043129">
    <property type="entry name" value="ATPase_NBD"/>
</dbReference>
<accession>A0A2W2DLV0</accession>
<dbReference type="EC" id="2.7.1.30" evidence="3"/>
<dbReference type="PIRSF" id="PIRSF000538">
    <property type="entry name" value="GlpK"/>
    <property type="match status" value="1"/>
</dbReference>
<dbReference type="Pfam" id="PF00370">
    <property type="entry name" value="FGGY_N"/>
    <property type="match status" value="1"/>
</dbReference>
<dbReference type="Proteomes" id="UP000249304">
    <property type="component" value="Unassembled WGS sequence"/>
</dbReference>
<feature type="domain" description="Carbohydrate kinase FGGY C-terminal" evidence="13">
    <location>
        <begin position="256"/>
        <end position="441"/>
    </location>
</feature>
<comment type="catalytic activity">
    <reaction evidence="10">
        <text>glycerol + ATP = sn-glycerol 3-phosphate + ADP + H(+)</text>
        <dbReference type="Rhea" id="RHEA:21644"/>
        <dbReference type="ChEBI" id="CHEBI:15378"/>
        <dbReference type="ChEBI" id="CHEBI:17754"/>
        <dbReference type="ChEBI" id="CHEBI:30616"/>
        <dbReference type="ChEBI" id="CHEBI:57597"/>
        <dbReference type="ChEBI" id="CHEBI:456216"/>
        <dbReference type="EC" id="2.7.1.30"/>
    </reaction>
</comment>
<comment type="similarity">
    <text evidence="2 11">Belongs to the FGGY kinase family.</text>
</comment>
<evidence type="ECO:0000313" key="15">
    <source>
        <dbReference type="Proteomes" id="UP000249304"/>
    </source>
</evidence>
<keyword evidence="7" id="KW-0319">Glycerol metabolism</keyword>
<protein>
    <recommendedName>
        <fullName evidence="3">glycerol kinase</fullName>
        <ecNumber evidence="3">2.7.1.30</ecNumber>
    </recommendedName>
    <alternativeName>
        <fullName evidence="9">ATP:glycerol 3-phosphotransferase</fullName>
    </alternativeName>
</protein>
<evidence type="ECO:0000256" key="7">
    <source>
        <dbReference type="ARBA" id="ARBA00022798"/>
    </source>
</evidence>
<dbReference type="InterPro" id="IPR018483">
    <property type="entry name" value="Carb_kinase_FGGY_CS"/>
</dbReference>
<dbReference type="PANTHER" id="PTHR10196:SF69">
    <property type="entry name" value="GLYCEROL KINASE"/>
    <property type="match status" value="1"/>
</dbReference>
<evidence type="ECO:0000256" key="9">
    <source>
        <dbReference type="ARBA" id="ARBA00043149"/>
    </source>
</evidence>
<dbReference type="FunFam" id="3.30.420.40:FF:000007">
    <property type="entry name" value="Glycerol kinase"/>
    <property type="match status" value="1"/>
</dbReference>
<dbReference type="Pfam" id="PF02782">
    <property type="entry name" value="FGGY_C"/>
    <property type="match status" value="1"/>
</dbReference>
<feature type="domain" description="Carbohydrate kinase FGGY N-terminal" evidence="12">
    <location>
        <begin position="3"/>
        <end position="246"/>
    </location>
</feature>
<evidence type="ECO:0000313" key="14">
    <source>
        <dbReference type="EMBL" id="PZG11311.1"/>
    </source>
</evidence>
<keyword evidence="4 11" id="KW-0808">Transferase</keyword>
<gene>
    <name evidence="14" type="ORF">C1J01_35035</name>
</gene>
<dbReference type="PROSITE" id="PS00933">
    <property type="entry name" value="FGGY_KINASES_1"/>
    <property type="match status" value="1"/>
</dbReference>
<dbReference type="EMBL" id="POUD01000212">
    <property type="protein sequence ID" value="PZG11311.1"/>
    <property type="molecule type" value="Genomic_DNA"/>
</dbReference>
<comment type="pathway">
    <text evidence="1">Polyol metabolism; glycerol degradation via glycerol kinase pathway; sn-glycerol 3-phosphate from glycerol: step 1/1.</text>
</comment>
<keyword evidence="6 11" id="KW-0418">Kinase</keyword>
<organism evidence="14 15">
    <name type="scientific">Nonomuraea aridisoli</name>
    <dbReference type="NCBI Taxonomy" id="2070368"/>
    <lineage>
        <taxon>Bacteria</taxon>
        <taxon>Bacillati</taxon>
        <taxon>Actinomycetota</taxon>
        <taxon>Actinomycetes</taxon>
        <taxon>Streptosporangiales</taxon>
        <taxon>Streptosporangiaceae</taxon>
        <taxon>Nonomuraea</taxon>
    </lineage>
</organism>
<dbReference type="Gene3D" id="3.30.420.40">
    <property type="match status" value="2"/>
</dbReference>
<dbReference type="NCBIfam" id="NF000756">
    <property type="entry name" value="PRK00047.1"/>
    <property type="match status" value="1"/>
</dbReference>
<dbReference type="GO" id="GO:0006071">
    <property type="term" value="P:glycerol metabolic process"/>
    <property type="evidence" value="ECO:0007669"/>
    <property type="project" value="UniProtKB-KW"/>
</dbReference>
<dbReference type="GO" id="GO:0005524">
    <property type="term" value="F:ATP binding"/>
    <property type="evidence" value="ECO:0007669"/>
    <property type="project" value="UniProtKB-KW"/>
</dbReference>